<accession>A0A4P9ZIV9</accession>
<dbReference type="Pfam" id="PF10330">
    <property type="entry name" value="Stb3"/>
    <property type="match status" value="1"/>
</dbReference>
<protein>
    <recommendedName>
        <fullName evidence="4">Sin3 binding protein</fullName>
    </recommendedName>
</protein>
<proteinExistence type="predicted"/>
<sequence>MSSLEPSADHKPPKHETKLSTSSPEALRVAAEITPTRLANLLIRKGPLAIRLITAQLSVEVPGFELLSLLKQRRLIMAAMEQEDPTNKVVFEKIGWGQWAVRRLDSDYIVTDNNSTYPRVCVLELREKAKLGWLKKIDADSAAAGGSSLQGSAGASHSAARSQKPASRRDSITNSKKNLHNTKLPGENLELKNGAFDSELDSDQSDDDPMSDDKENNAVRDARRLGAVMALGNTHSAAEIDDNAIAEDLDEPDEDALFKFEDDECAPGSTKIKFKRSPPVKFANRVPTRFSPPPALSGTRRKLSLAATNGVFKNTPFTASTRQTIFSRSRLNSLENLDNYIVSSARQSSASVSSPGSVAQPNSGTSSSPLESWGSKADMLHELHMSQEHFSSAFGRRKLSFNESSIRSTLSNSLPRANAGARGREGGSLGPLPSLLAALSDEMAVDGADGASDTDEEDWAAMGAETLRNNTTGLSSPAGNSLKNEERTAARALVDLMGT</sequence>
<evidence type="ECO:0000313" key="2">
    <source>
        <dbReference type="EMBL" id="RKP32291.1"/>
    </source>
</evidence>
<name>A0A4P9ZIV9_9ASCO</name>
<dbReference type="EMBL" id="ML004432">
    <property type="protein sequence ID" value="RKP32291.1"/>
    <property type="molecule type" value="Genomic_DNA"/>
</dbReference>
<dbReference type="OrthoDB" id="5391991at2759"/>
<feature type="compositionally biased region" description="Acidic residues" evidence="1">
    <location>
        <begin position="198"/>
        <end position="210"/>
    </location>
</feature>
<dbReference type="InterPro" id="IPR018818">
    <property type="entry name" value="Stb3"/>
</dbReference>
<dbReference type="AlphaFoldDB" id="A0A4P9ZIV9"/>
<feature type="region of interest" description="Disordered" evidence="1">
    <location>
        <begin position="145"/>
        <end position="215"/>
    </location>
</feature>
<dbReference type="PANTHER" id="PTHR28164:SF1">
    <property type="entry name" value="PROTEIN STB3"/>
    <property type="match status" value="1"/>
</dbReference>
<dbReference type="GO" id="GO:0000432">
    <property type="term" value="P:positive regulation of transcription from RNA polymerase II promoter by glucose"/>
    <property type="evidence" value="ECO:0007669"/>
    <property type="project" value="TreeGrafter"/>
</dbReference>
<feature type="region of interest" description="Disordered" evidence="1">
    <location>
        <begin position="410"/>
        <end position="433"/>
    </location>
</feature>
<feature type="compositionally biased region" description="Low complexity" evidence="1">
    <location>
        <begin position="145"/>
        <end position="162"/>
    </location>
</feature>
<feature type="compositionally biased region" description="Basic and acidic residues" evidence="1">
    <location>
        <begin position="7"/>
        <end position="18"/>
    </location>
</feature>
<feature type="compositionally biased region" description="Low complexity" evidence="1">
    <location>
        <begin position="350"/>
        <end position="359"/>
    </location>
</feature>
<reference evidence="3" key="1">
    <citation type="journal article" date="2018" name="Nat. Microbiol.">
        <title>Leveraging single-cell genomics to expand the fungal tree of life.</title>
        <authorList>
            <person name="Ahrendt S.R."/>
            <person name="Quandt C.A."/>
            <person name="Ciobanu D."/>
            <person name="Clum A."/>
            <person name="Salamov A."/>
            <person name="Andreopoulos B."/>
            <person name="Cheng J.F."/>
            <person name="Woyke T."/>
            <person name="Pelin A."/>
            <person name="Henrissat B."/>
            <person name="Reynolds N.K."/>
            <person name="Benny G.L."/>
            <person name="Smith M.E."/>
            <person name="James T.Y."/>
            <person name="Grigoriev I.V."/>
        </authorList>
    </citation>
    <scope>NUCLEOTIDE SEQUENCE [LARGE SCALE GENOMIC DNA]</scope>
    <source>
        <strain evidence="3">Baker2002</strain>
    </source>
</reference>
<keyword evidence="3" id="KW-1185">Reference proteome</keyword>
<feature type="region of interest" description="Disordered" evidence="1">
    <location>
        <begin position="1"/>
        <end position="25"/>
    </location>
</feature>
<organism evidence="2 3">
    <name type="scientific">Metschnikowia bicuspidata</name>
    <dbReference type="NCBI Taxonomy" id="27322"/>
    <lineage>
        <taxon>Eukaryota</taxon>
        <taxon>Fungi</taxon>
        <taxon>Dikarya</taxon>
        <taxon>Ascomycota</taxon>
        <taxon>Saccharomycotina</taxon>
        <taxon>Pichiomycetes</taxon>
        <taxon>Metschnikowiaceae</taxon>
        <taxon>Metschnikowia</taxon>
    </lineage>
</organism>
<evidence type="ECO:0008006" key="4">
    <source>
        <dbReference type="Google" id="ProtNLM"/>
    </source>
</evidence>
<dbReference type="GO" id="GO:0005634">
    <property type="term" value="C:nucleus"/>
    <property type="evidence" value="ECO:0007669"/>
    <property type="project" value="TreeGrafter"/>
</dbReference>
<evidence type="ECO:0000256" key="1">
    <source>
        <dbReference type="SAM" id="MobiDB-lite"/>
    </source>
</evidence>
<feature type="region of interest" description="Disordered" evidence="1">
    <location>
        <begin position="350"/>
        <end position="373"/>
    </location>
</feature>
<dbReference type="PANTHER" id="PTHR28164">
    <property type="entry name" value="PROTEIN STB3"/>
    <property type="match status" value="1"/>
</dbReference>
<dbReference type="GO" id="GO:0043565">
    <property type="term" value="F:sequence-specific DNA binding"/>
    <property type="evidence" value="ECO:0007669"/>
    <property type="project" value="TreeGrafter"/>
</dbReference>
<evidence type="ECO:0000313" key="3">
    <source>
        <dbReference type="Proteomes" id="UP000268321"/>
    </source>
</evidence>
<dbReference type="Proteomes" id="UP000268321">
    <property type="component" value="Unassembled WGS sequence"/>
</dbReference>
<feature type="compositionally biased region" description="Polar residues" evidence="1">
    <location>
        <begin position="360"/>
        <end position="370"/>
    </location>
</feature>
<gene>
    <name evidence="2" type="ORF">METBISCDRAFT_21560</name>
</gene>